<dbReference type="NCBIfam" id="TIGR02595">
    <property type="entry name" value="PEP_CTERM"/>
    <property type="match status" value="1"/>
</dbReference>
<organism evidence="3 4">
    <name type="scientific">Oceaniferula marina</name>
    <dbReference type="NCBI Taxonomy" id="2748318"/>
    <lineage>
        <taxon>Bacteria</taxon>
        <taxon>Pseudomonadati</taxon>
        <taxon>Verrucomicrobiota</taxon>
        <taxon>Verrucomicrobiia</taxon>
        <taxon>Verrucomicrobiales</taxon>
        <taxon>Verrucomicrobiaceae</taxon>
        <taxon>Oceaniferula</taxon>
    </lineage>
</organism>
<dbReference type="Pfam" id="PF07589">
    <property type="entry name" value="PEP-CTERM"/>
    <property type="match status" value="1"/>
</dbReference>
<evidence type="ECO:0000259" key="2">
    <source>
        <dbReference type="Pfam" id="PF07589"/>
    </source>
</evidence>
<dbReference type="Proteomes" id="UP000557872">
    <property type="component" value="Unassembled WGS sequence"/>
</dbReference>
<proteinExistence type="predicted"/>
<feature type="chain" id="PRO_5032876965" evidence="1">
    <location>
        <begin position="23"/>
        <end position="220"/>
    </location>
</feature>
<comment type="caution">
    <text evidence="3">The sequence shown here is derived from an EMBL/GenBank/DDBJ whole genome shotgun (WGS) entry which is preliminary data.</text>
</comment>
<dbReference type="EMBL" id="JACBAZ010000004">
    <property type="protein sequence ID" value="NWK56223.1"/>
    <property type="molecule type" value="Genomic_DNA"/>
</dbReference>
<evidence type="ECO:0000256" key="1">
    <source>
        <dbReference type="SAM" id="SignalP"/>
    </source>
</evidence>
<keyword evidence="4" id="KW-1185">Reference proteome</keyword>
<feature type="signal peptide" evidence="1">
    <location>
        <begin position="1"/>
        <end position="22"/>
    </location>
</feature>
<name>A0A851GFB7_9BACT</name>
<feature type="domain" description="Ice-binding protein C-terminal" evidence="2">
    <location>
        <begin position="197"/>
        <end position="219"/>
    </location>
</feature>
<accession>A0A851GFB7</accession>
<dbReference type="AlphaFoldDB" id="A0A851GFB7"/>
<keyword evidence="1" id="KW-0732">Signal</keyword>
<reference evidence="3 4" key="1">
    <citation type="submission" date="2020-07" db="EMBL/GenBank/DDBJ databases">
        <title>Roseicoccus Jingziensis gen. nov., sp. nov., isolated from coastal seawater.</title>
        <authorList>
            <person name="Feng X."/>
        </authorList>
    </citation>
    <scope>NUCLEOTIDE SEQUENCE [LARGE SCALE GENOMIC DNA]</scope>
    <source>
        <strain evidence="3 4">N1E253</strain>
    </source>
</reference>
<dbReference type="InterPro" id="IPR013424">
    <property type="entry name" value="Ice-binding_C"/>
</dbReference>
<protein>
    <submittedName>
        <fullName evidence="3">PEP-CTERM sorting domain-containing protein</fullName>
    </submittedName>
</protein>
<dbReference type="RefSeq" id="WP_178932999.1">
    <property type="nucleotide sequence ID" value="NZ_JACBAZ010000004.1"/>
</dbReference>
<sequence length="220" mass="23329">MKIPTTSLFAITLLSTYTHLHAASASYWLINNQTGNEFKDQFGVALDSGTPNTENGNGTVFQLGYFSISTSAFTGDWMPIAGLDSANASLTLNIGDFDAQTGSTPIPDGLYSTTVTFDSETGKDVGLPSADTQLAIRFYNGNDPSSNHYNTVTRSGWTFTPLSDQGSTTALDISGASQGTLMWQDGGANAFKTTIVAVPEPASFTLLGLGALGLVFRRRR</sequence>
<evidence type="ECO:0000313" key="4">
    <source>
        <dbReference type="Proteomes" id="UP000557872"/>
    </source>
</evidence>
<evidence type="ECO:0000313" key="3">
    <source>
        <dbReference type="EMBL" id="NWK56223.1"/>
    </source>
</evidence>
<gene>
    <name evidence="3" type="ORF">HW115_11425</name>
</gene>